<accession>A0A0K6IT31</accession>
<dbReference type="EMBL" id="CYHG01000018">
    <property type="protein sequence ID" value="CUB06492.1"/>
    <property type="molecule type" value="Genomic_DNA"/>
</dbReference>
<organism evidence="1 2">
    <name type="scientific">Marinomonas fungiae</name>
    <dbReference type="NCBI Taxonomy" id="1137284"/>
    <lineage>
        <taxon>Bacteria</taxon>
        <taxon>Pseudomonadati</taxon>
        <taxon>Pseudomonadota</taxon>
        <taxon>Gammaproteobacteria</taxon>
        <taxon>Oceanospirillales</taxon>
        <taxon>Oceanospirillaceae</taxon>
        <taxon>Marinomonas</taxon>
    </lineage>
</organism>
<protein>
    <recommendedName>
        <fullName evidence="3">Restriction endonuclease</fullName>
    </recommendedName>
</protein>
<evidence type="ECO:0000313" key="1">
    <source>
        <dbReference type="EMBL" id="CUB06492.1"/>
    </source>
</evidence>
<reference evidence="2" key="1">
    <citation type="submission" date="2015-08" db="EMBL/GenBank/DDBJ databases">
        <authorList>
            <person name="Varghese N."/>
        </authorList>
    </citation>
    <scope>NUCLEOTIDE SEQUENCE [LARGE SCALE GENOMIC DNA]</scope>
    <source>
        <strain evidence="2">JCM 18476</strain>
    </source>
</reference>
<keyword evidence="2" id="KW-1185">Reference proteome</keyword>
<gene>
    <name evidence="1" type="ORF">Ga0061065_11846</name>
</gene>
<dbReference type="Proteomes" id="UP000182769">
    <property type="component" value="Unassembled WGS sequence"/>
</dbReference>
<proteinExistence type="predicted"/>
<name>A0A0K6IT31_9GAMM</name>
<sequence>MSVISSAAELWASLCVKAGLEVRLKSGRKGRDYDVEGLLRAALGVPESVRSFDKWLAADSASGNSKVSAELLLIEVLKSQEGFARMMQDILDVLIKADAKQVSHRLSVEFNFDNVPSSLRMTLEQFREIELRIKHVLQKRPTLPGHNLMWRIYEEFSSLIGGRLVSEERPQGFPASPEITPTDCEELNRLLNSVVLLVSGFRDLCRSLGETRWEVFSVAKASNDGVLLEQMVAATDYWDDSVLNGVKRVAELVNSGQLSSKDASDRISKILSEVEWGDNWVEKTIEDLLDILNLPVWRYRHELYSVWVGTRMLAVIEQVVPDVHYHPVDGVLSFEFGGSRLASFNWDNKQFDVWAELRSALVGRSSKRKKGIQPDFRVLQVDISKSVNQQTTYVLECKHYLRSNTSNFTSAAADYARSCPNSIVHIVNHGDINESRLMSSLAPELHSQSQFIGGATPVQEAEMQIISKAIRSALFPTSNVLVPKETTCLIEKRSNIASTVQLVWDHSLEDIDLILRAVDSEGQVVYTVDYRDKGALDEHPFACLDKDEMHGPGQECIEISDWHYSRYELIANNYTKTGLMNKESLYCDIQIGDELTPRRYPVGLGADDYEWKIAEITINKGLPTII</sequence>
<dbReference type="RefSeq" id="WP_055464613.1">
    <property type="nucleotide sequence ID" value="NZ_CYHG01000018.1"/>
</dbReference>
<dbReference type="AlphaFoldDB" id="A0A0K6IT31"/>
<dbReference type="OrthoDB" id="8362946at2"/>
<evidence type="ECO:0008006" key="3">
    <source>
        <dbReference type="Google" id="ProtNLM"/>
    </source>
</evidence>
<evidence type="ECO:0000313" key="2">
    <source>
        <dbReference type="Proteomes" id="UP000182769"/>
    </source>
</evidence>
<dbReference type="STRING" id="1137284.GCA_001418205_03613"/>